<keyword evidence="3 4" id="KW-0539">Nucleus</keyword>
<gene>
    <name evidence="5" type="ORF">M427DRAFT_59775</name>
</gene>
<dbReference type="GO" id="GO:0005665">
    <property type="term" value="C:RNA polymerase II, core complex"/>
    <property type="evidence" value="ECO:0007669"/>
    <property type="project" value="UniProtKB-UniRule"/>
</dbReference>
<accession>A0A139A5J2</accession>
<evidence type="ECO:0000313" key="6">
    <source>
        <dbReference type="Proteomes" id="UP000070544"/>
    </source>
</evidence>
<keyword evidence="6" id="KW-1185">Reference proteome</keyword>
<dbReference type="OrthoDB" id="20018at2759"/>
<dbReference type="SUPFAM" id="SSF50249">
    <property type="entry name" value="Nucleic acid-binding proteins"/>
    <property type="match status" value="1"/>
</dbReference>
<dbReference type="Proteomes" id="UP000070544">
    <property type="component" value="Unassembled WGS sequence"/>
</dbReference>
<dbReference type="AlphaFoldDB" id="A0A139A5J2"/>
<evidence type="ECO:0000256" key="4">
    <source>
        <dbReference type="PIRNR" id="PIRNR000779"/>
    </source>
</evidence>
<dbReference type="InterPro" id="IPR005570">
    <property type="entry name" value="RPABC3"/>
</dbReference>
<dbReference type="EMBL" id="KQ965791">
    <property type="protein sequence ID" value="KXS12092.1"/>
    <property type="molecule type" value="Genomic_DNA"/>
</dbReference>
<dbReference type="InterPro" id="IPR012340">
    <property type="entry name" value="NA-bd_OB-fold"/>
</dbReference>
<comment type="subcellular location">
    <subcellularLocation>
        <location evidence="1">Nucleus</location>
    </subcellularLocation>
</comment>
<name>A0A139A5J2_GONPJ</name>
<dbReference type="GO" id="GO:0005666">
    <property type="term" value="C:RNA polymerase III complex"/>
    <property type="evidence" value="ECO:0007669"/>
    <property type="project" value="TreeGrafter"/>
</dbReference>
<dbReference type="OMA" id="KEDDKGW"/>
<organism evidence="5 6">
    <name type="scientific">Gonapodya prolifera (strain JEL478)</name>
    <name type="common">Monoblepharis prolifera</name>
    <dbReference type="NCBI Taxonomy" id="1344416"/>
    <lineage>
        <taxon>Eukaryota</taxon>
        <taxon>Fungi</taxon>
        <taxon>Fungi incertae sedis</taxon>
        <taxon>Chytridiomycota</taxon>
        <taxon>Chytridiomycota incertae sedis</taxon>
        <taxon>Monoblepharidomycetes</taxon>
        <taxon>Monoblepharidales</taxon>
        <taxon>Gonapodyaceae</taxon>
        <taxon>Gonapodya</taxon>
    </lineage>
</organism>
<dbReference type="STRING" id="1344416.A0A139A5J2"/>
<dbReference type="SMART" id="SM00658">
    <property type="entry name" value="RPOL8c"/>
    <property type="match status" value="1"/>
</dbReference>
<dbReference type="PANTHER" id="PTHR10917">
    <property type="entry name" value="DNA-DIRECTED RNA POLYMERASES I, II, AND III SUBUNIT RPABC3"/>
    <property type="match status" value="1"/>
</dbReference>
<evidence type="ECO:0000256" key="3">
    <source>
        <dbReference type="ARBA" id="ARBA00023242"/>
    </source>
</evidence>
<sequence length="156" mass="16971">MSAKGAVFLRETLHVDALDKDGKKFDRVSRISGRTKDSDLDVSIDVNTEIYPVKPGDDYSLALAHSLVAAGSSSGSSYASDPSQAWRDVGKGDRKTLADDYDYVMGGRVFKFEDAGKDRVSLLISYGGLLMSIEGPPRYFSGVSKGQTVYLMMRKA</sequence>
<dbReference type="PIRSF" id="PIRSF000779">
    <property type="entry name" value="RNA_pol_Rpb8"/>
    <property type="match status" value="1"/>
</dbReference>
<comment type="function">
    <text evidence="4">DNA-dependent RNA polymerase catalyzes the transcription of DNA into RNA using the four ribonucleoside triphosphates as substrates. Common component of RNA polymerases I, II and III which synthesize ribosomal RNA precursors, mRNA precursors and many functional non-coding RNAs, and small RNAs, such as 5S rRNA and tRNAs, respectively.</text>
</comment>
<evidence type="ECO:0000256" key="2">
    <source>
        <dbReference type="ARBA" id="ARBA00008912"/>
    </source>
</evidence>
<dbReference type="GO" id="GO:0003899">
    <property type="term" value="F:DNA-directed RNA polymerase activity"/>
    <property type="evidence" value="ECO:0007669"/>
    <property type="project" value="UniProtKB-UniRule"/>
</dbReference>
<dbReference type="GO" id="GO:0006351">
    <property type="term" value="P:DNA-templated transcription"/>
    <property type="evidence" value="ECO:0007669"/>
    <property type="project" value="UniProtKB-UniRule"/>
</dbReference>
<reference evidence="5 6" key="1">
    <citation type="journal article" date="2015" name="Genome Biol. Evol.">
        <title>Phylogenomic analyses indicate that early fungi evolved digesting cell walls of algal ancestors of land plants.</title>
        <authorList>
            <person name="Chang Y."/>
            <person name="Wang S."/>
            <person name="Sekimoto S."/>
            <person name="Aerts A.L."/>
            <person name="Choi C."/>
            <person name="Clum A."/>
            <person name="LaButti K.M."/>
            <person name="Lindquist E.A."/>
            <person name="Yee Ngan C."/>
            <person name="Ohm R.A."/>
            <person name="Salamov A.A."/>
            <person name="Grigoriev I.V."/>
            <person name="Spatafora J.W."/>
            <person name="Berbee M.L."/>
        </authorList>
    </citation>
    <scope>NUCLEOTIDE SEQUENCE [LARGE SCALE GENOMIC DNA]</scope>
    <source>
        <strain evidence="5 6">JEL478</strain>
    </source>
</reference>
<dbReference type="Gene3D" id="2.40.50.140">
    <property type="entry name" value="Nucleic acid-binding proteins"/>
    <property type="match status" value="1"/>
</dbReference>
<protein>
    <recommendedName>
        <fullName evidence="4">DNA-directed RNA polymerases I, II, and III subunit RPABC3</fullName>
    </recommendedName>
</protein>
<proteinExistence type="inferred from homology"/>
<dbReference type="PANTHER" id="PTHR10917:SF0">
    <property type="entry name" value="DNA-DIRECTED RNA POLYMERASES I, II, AND III SUBUNIT RPABC3"/>
    <property type="match status" value="1"/>
</dbReference>
<comment type="similarity">
    <text evidence="2 4">Belongs to the eukaryotic RPB8 RNA polymerase subunit family.</text>
</comment>
<dbReference type="Pfam" id="PF03870">
    <property type="entry name" value="RNA_pol_Rpb8"/>
    <property type="match status" value="1"/>
</dbReference>
<evidence type="ECO:0000256" key="1">
    <source>
        <dbReference type="ARBA" id="ARBA00004123"/>
    </source>
</evidence>
<dbReference type="GO" id="GO:0005736">
    <property type="term" value="C:RNA polymerase I complex"/>
    <property type="evidence" value="ECO:0007669"/>
    <property type="project" value="TreeGrafter"/>
</dbReference>
<evidence type="ECO:0000313" key="5">
    <source>
        <dbReference type="EMBL" id="KXS12092.1"/>
    </source>
</evidence>